<evidence type="ECO:0000313" key="2">
    <source>
        <dbReference type="EMBL" id="QFT25649.1"/>
    </source>
</evidence>
<accession>A0A5P9CH49</accession>
<dbReference type="OrthoDB" id="5850540at2"/>
<dbReference type="RefSeq" id="WP_152429896.1">
    <property type="nucleotide sequence ID" value="NZ_CBCSDK010000003.1"/>
</dbReference>
<feature type="region of interest" description="Disordered" evidence="1">
    <location>
        <begin position="1"/>
        <end position="39"/>
    </location>
</feature>
<proteinExistence type="predicted"/>
<dbReference type="AlphaFoldDB" id="A0A5P9CH49"/>
<sequence>MVMSTVEVRPHNVALATHDRTSISPPRSSQPNSDLSRPQALARQYTPASYSVSGMMLTQGQQNATSVQIATRSYQVIGVELSKIKQGLTRAMQMGHAQSSSLQQGLSGAKKIIEQTLDASRFDGQKVIDNQLELKLNRADIRRFSIPGLDVNRLNGKAEQIRLDFPHGQSVMVDFDGQANGEQVVKMLDRSLIPLGLRASLSEQGSIIFEAPEKAYGQMQKQVRVTGQGHRFPAGQSNVMTLQAEPEGIAELNFDLGSREGLKRSIAKVNKLLWQTRTGLEQANSIKAELNGQIQTLHQQASVISPDQVEDKFKALDLQSGSFSSALMALSAQANVKRHSVVALLRN</sequence>
<dbReference type="Proteomes" id="UP000326936">
    <property type="component" value="Chromosome"/>
</dbReference>
<feature type="compositionally biased region" description="Polar residues" evidence="1">
    <location>
        <begin position="22"/>
        <end position="36"/>
    </location>
</feature>
<name>A0A5P9CH49_9VIBR</name>
<protein>
    <recommendedName>
        <fullName evidence="4">Flagellin</fullName>
    </recommendedName>
</protein>
<dbReference type="EMBL" id="CP045350">
    <property type="protein sequence ID" value="QFT25649.1"/>
    <property type="molecule type" value="Genomic_DNA"/>
</dbReference>
<keyword evidence="3" id="KW-1185">Reference proteome</keyword>
<organism evidence="2 3">
    <name type="scientific">Vibrio aquimaris</name>
    <dbReference type="NCBI Taxonomy" id="2587862"/>
    <lineage>
        <taxon>Bacteria</taxon>
        <taxon>Pseudomonadati</taxon>
        <taxon>Pseudomonadota</taxon>
        <taxon>Gammaproteobacteria</taxon>
        <taxon>Vibrionales</taxon>
        <taxon>Vibrionaceae</taxon>
        <taxon>Vibrio</taxon>
    </lineage>
</organism>
<evidence type="ECO:0008006" key="4">
    <source>
        <dbReference type="Google" id="ProtNLM"/>
    </source>
</evidence>
<reference evidence="2 3" key="1">
    <citation type="submission" date="2019-10" db="EMBL/GenBank/DDBJ databases">
        <title>Complete genome sequence of Vibrio sp. strain THAF100, isolated from non-filtered water from the water column of tank 6 of a marine aquarium containing stony-coral fragments. Water maintained at 26 degree C.</title>
        <authorList>
            <person name="Ruckert C."/>
            <person name="Franco A."/>
            <person name="Kalinowski J."/>
            <person name="Glaeser S."/>
        </authorList>
    </citation>
    <scope>NUCLEOTIDE SEQUENCE [LARGE SCALE GENOMIC DNA]</scope>
    <source>
        <strain evidence="2 3">THAF100</strain>
    </source>
</reference>
<gene>
    <name evidence="2" type="ORF">FIV01_04335</name>
</gene>
<dbReference type="KEGG" id="vaq:FIV01_04335"/>
<evidence type="ECO:0000256" key="1">
    <source>
        <dbReference type="SAM" id="MobiDB-lite"/>
    </source>
</evidence>
<evidence type="ECO:0000313" key="3">
    <source>
        <dbReference type="Proteomes" id="UP000326936"/>
    </source>
</evidence>